<feature type="transmembrane region" description="Helical" evidence="8">
    <location>
        <begin position="301"/>
        <end position="320"/>
    </location>
</feature>
<feature type="domain" description="Glycosyltransferase RgtA/B/C/D-like" evidence="9">
    <location>
        <begin position="81"/>
        <end position="227"/>
    </location>
</feature>
<evidence type="ECO:0000256" key="5">
    <source>
        <dbReference type="ARBA" id="ARBA00022692"/>
    </source>
</evidence>
<comment type="caution">
    <text evidence="10">The sequence shown here is derived from an EMBL/GenBank/DDBJ whole genome shotgun (WGS) entry which is preliminary data.</text>
</comment>
<evidence type="ECO:0000313" key="10">
    <source>
        <dbReference type="EMBL" id="MBK9981215.1"/>
    </source>
</evidence>
<feature type="transmembrane region" description="Helical" evidence="8">
    <location>
        <begin position="128"/>
        <end position="145"/>
    </location>
</feature>
<dbReference type="AlphaFoldDB" id="A0A9D7ST06"/>
<proteinExistence type="predicted"/>
<keyword evidence="6 8" id="KW-1133">Transmembrane helix</keyword>
<feature type="transmembrane region" description="Helical" evidence="8">
    <location>
        <begin position="327"/>
        <end position="346"/>
    </location>
</feature>
<comment type="subcellular location">
    <subcellularLocation>
        <location evidence="1">Cell membrane</location>
        <topology evidence="1">Multi-pass membrane protein</topology>
    </subcellularLocation>
</comment>
<dbReference type="Proteomes" id="UP000808337">
    <property type="component" value="Unassembled WGS sequence"/>
</dbReference>
<feature type="transmembrane region" description="Helical" evidence="8">
    <location>
        <begin position="152"/>
        <end position="169"/>
    </location>
</feature>
<reference evidence="10 11" key="1">
    <citation type="submission" date="2020-10" db="EMBL/GenBank/DDBJ databases">
        <title>Connecting structure to function with the recovery of over 1000 high-quality activated sludge metagenome-assembled genomes encoding full-length rRNA genes using long-read sequencing.</title>
        <authorList>
            <person name="Singleton C.M."/>
            <person name="Petriglieri F."/>
            <person name="Kristensen J.M."/>
            <person name="Kirkegaard R.H."/>
            <person name="Michaelsen T.Y."/>
            <person name="Andersen M.H."/>
            <person name="Karst S.M."/>
            <person name="Dueholm M.S."/>
            <person name="Nielsen P.H."/>
            <person name="Albertsen M."/>
        </authorList>
    </citation>
    <scope>NUCLEOTIDE SEQUENCE [LARGE SCALE GENOMIC DNA]</scope>
    <source>
        <strain evidence="10">Ribe_18-Q3-R11-54_MAXAC.273</strain>
    </source>
</reference>
<gene>
    <name evidence="10" type="ORF">IPP15_02115</name>
</gene>
<name>A0A9D7ST06_9BACT</name>
<feature type="transmembrane region" description="Helical" evidence="8">
    <location>
        <begin position="181"/>
        <end position="206"/>
    </location>
</feature>
<evidence type="ECO:0000256" key="2">
    <source>
        <dbReference type="ARBA" id="ARBA00022475"/>
    </source>
</evidence>
<keyword evidence="5 8" id="KW-0812">Transmembrane</keyword>
<keyword evidence="2" id="KW-1003">Cell membrane</keyword>
<keyword evidence="4" id="KW-0808">Transferase</keyword>
<organism evidence="10 11">
    <name type="scientific">Candidatus Opimibacter skivensis</name>
    <dbReference type="NCBI Taxonomy" id="2982028"/>
    <lineage>
        <taxon>Bacteria</taxon>
        <taxon>Pseudomonadati</taxon>
        <taxon>Bacteroidota</taxon>
        <taxon>Saprospiria</taxon>
        <taxon>Saprospirales</taxon>
        <taxon>Saprospiraceae</taxon>
        <taxon>Candidatus Opimibacter</taxon>
    </lineage>
</organism>
<dbReference type="InterPro" id="IPR038731">
    <property type="entry name" value="RgtA/B/C-like"/>
</dbReference>
<evidence type="ECO:0000313" key="11">
    <source>
        <dbReference type="Proteomes" id="UP000808337"/>
    </source>
</evidence>
<sequence>MKLLLTTNFLTRWLFDVRLWIIVLFIIRLENINLPPLDEHEWRQTSTLGVARDYVEVNPKFFEPRTIICDSREGILAQEFPLFNYSIAILWKIFGHQNWCFRLFNLLIASIGLLYFSKIALRFVGEKGSLFATVIFGASVAFMYARKGMPDVFAVSLVIIGVEYGWRYLEEKKSLQLLLYILFSALGMLCKMPAACVMGIMAAPLFAIKADRKQKLNLLGGSIIAVCAMGAWYFVWAPWAEREYGFPLFFATSITEGLSQLIAMKNDTISRFYPIALTSRIAFVFCMIGLLWMFWKKNRPLAFAFAASTALLFGLMLKAGGTFSGHVYYIIPYVPMMALLAGYGLSEAIKNKWLQITLLLLITIEAVVQHKSDFFIPYEDLKFLKLEKIADQYVPKDSRILVNNREGSPVMMYFAHRRGWTVTDRMKDSSWVAGESTVGLQYIIIERSRWHDTLSFPMLYQDNDFQVYKTMK</sequence>
<feature type="transmembrane region" description="Helical" evidence="8">
    <location>
        <begin position="99"/>
        <end position="116"/>
    </location>
</feature>
<protein>
    <submittedName>
        <fullName evidence="10">Glycosyltransferase family 39 protein</fullName>
    </submittedName>
</protein>
<evidence type="ECO:0000256" key="7">
    <source>
        <dbReference type="ARBA" id="ARBA00023136"/>
    </source>
</evidence>
<feature type="transmembrane region" description="Helical" evidence="8">
    <location>
        <begin position="275"/>
        <end position="295"/>
    </location>
</feature>
<dbReference type="GO" id="GO:0005886">
    <property type="term" value="C:plasma membrane"/>
    <property type="evidence" value="ECO:0007669"/>
    <property type="project" value="UniProtKB-SubCell"/>
</dbReference>
<accession>A0A9D7ST06</accession>
<dbReference type="PANTHER" id="PTHR33908">
    <property type="entry name" value="MANNOSYLTRANSFERASE YKCB-RELATED"/>
    <property type="match status" value="1"/>
</dbReference>
<evidence type="ECO:0000256" key="1">
    <source>
        <dbReference type="ARBA" id="ARBA00004651"/>
    </source>
</evidence>
<keyword evidence="7 8" id="KW-0472">Membrane</keyword>
<evidence type="ECO:0000256" key="3">
    <source>
        <dbReference type="ARBA" id="ARBA00022676"/>
    </source>
</evidence>
<evidence type="ECO:0000256" key="6">
    <source>
        <dbReference type="ARBA" id="ARBA00022989"/>
    </source>
</evidence>
<evidence type="ECO:0000256" key="4">
    <source>
        <dbReference type="ARBA" id="ARBA00022679"/>
    </source>
</evidence>
<feature type="transmembrane region" description="Helical" evidence="8">
    <location>
        <begin position="218"/>
        <end position="239"/>
    </location>
</feature>
<dbReference type="PANTHER" id="PTHR33908:SF11">
    <property type="entry name" value="MEMBRANE PROTEIN"/>
    <property type="match status" value="1"/>
</dbReference>
<keyword evidence="3" id="KW-0328">Glycosyltransferase</keyword>
<dbReference type="InterPro" id="IPR050297">
    <property type="entry name" value="LipidA_mod_glycosyltrf_83"/>
</dbReference>
<dbReference type="EMBL" id="JADKGY010000001">
    <property type="protein sequence ID" value="MBK9981215.1"/>
    <property type="molecule type" value="Genomic_DNA"/>
</dbReference>
<evidence type="ECO:0000256" key="8">
    <source>
        <dbReference type="SAM" id="Phobius"/>
    </source>
</evidence>
<dbReference type="GO" id="GO:0009103">
    <property type="term" value="P:lipopolysaccharide biosynthetic process"/>
    <property type="evidence" value="ECO:0007669"/>
    <property type="project" value="UniProtKB-ARBA"/>
</dbReference>
<dbReference type="GO" id="GO:0016763">
    <property type="term" value="F:pentosyltransferase activity"/>
    <property type="evidence" value="ECO:0007669"/>
    <property type="project" value="TreeGrafter"/>
</dbReference>
<evidence type="ECO:0000259" key="9">
    <source>
        <dbReference type="Pfam" id="PF13231"/>
    </source>
</evidence>
<dbReference type="Pfam" id="PF13231">
    <property type="entry name" value="PMT_2"/>
    <property type="match status" value="1"/>
</dbReference>